<dbReference type="EMBL" id="CP092332">
    <property type="protein sequence ID" value="WGK93788.1"/>
    <property type="molecule type" value="Genomic_DNA"/>
</dbReference>
<proteinExistence type="predicted"/>
<name>A0ABY8N296_9FLAO</name>
<evidence type="ECO:0000313" key="1">
    <source>
        <dbReference type="EMBL" id="WGK93788.1"/>
    </source>
</evidence>
<dbReference type="RefSeq" id="WP_264533483.1">
    <property type="nucleotide sequence ID" value="NZ_CP092332.1"/>
</dbReference>
<reference evidence="1 2" key="2">
    <citation type="submission" date="2023-06" db="EMBL/GenBank/DDBJ databases">
        <title>Complete Genome Sequence of Flavobacterium keumense K3R-10.</title>
        <authorList>
            <person name="Jeong H."/>
            <person name="Jhang S.Y."/>
            <person name="Kim J.N."/>
        </authorList>
    </citation>
    <scope>NUCLEOTIDE SEQUENCE [LARGE SCALE GENOMIC DNA]</scope>
    <source>
        <strain evidence="1 2">K3R-10</strain>
    </source>
</reference>
<sequence length="172" mass="17586">MASNSNYYIDTASFSTATAVWTDAALTTKAPDGYYSDTTNYRQQVNGLLQSVVSCTVPQGPSINVSDVISFSVSPFNGGPGGGGTASGTITVIGGTYRIKASASVYTNNSTNVWVNATVNGVSMYAERNNSTGTTKSGNYVDLPPGTYSYSINVSGNGLGGSGSAGLDIVLN</sequence>
<dbReference type="Proteomes" id="UP001232117">
    <property type="component" value="Chromosome"/>
</dbReference>
<gene>
    <name evidence="1" type="ORF">MG292_06705</name>
</gene>
<organism evidence="1 2">
    <name type="scientific">Flavobacterium keumense</name>
    <dbReference type="NCBI Taxonomy" id="1306518"/>
    <lineage>
        <taxon>Bacteria</taxon>
        <taxon>Pseudomonadati</taxon>
        <taxon>Bacteroidota</taxon>
        <taxon>Flavobacteriia</taxon>
        <taxon>Flavobacteriales</taxon>
        <taxon>Flavobacteriaceae</taxon>
        <taxon>Flavobacterium</taxon>
    </lineage>
</organism>
<reference evidence="1 2" key="1">
    <citation type="submission" date="2022-02" db="EMBL/GenBank/DDBJ databases">
        <authorList>
            <person name="Cha I.-T."/>
            <person name="Lee K.-E."/>
            <person name="Park S.-J."/>
        </authorList>
    </citation>
    <scope>NUCLEOTIDE SEQUENCE [LARGE SCALE GENOMIC DNA]</scope>
    <source>
        <strain evidence="1 2">K3R-10</strain>
    </source>
</reference>
<evidence type="ECO:0000313" key="2">
    <source>
        <dbReference type="Proteomes" id="UP001232117"/>
    </source>
</evidence>
<keyword evidence="2" id="KW-1185">Reference proteome</keyword>
<protein>
    <submittedName>
        <fullName evidence="1">Uncharacterized protein</fullName>
    </submittedName>
</protein>
<accession>A0ABY8N296</accession>